<name>F4RP76_MELLP</name>
<dbReference type="KEGG" id="mlr:MELLADRAFT_87652"/>
<sequence length="112" mass="12633">MNPLVLKPLTPPSFDEDHLHGRKDVRDEEVYRLKQRVNQLEFLNGMMKSKISRLESADSKRVSWDGSCGTTAVGRNRLDDDEIRSRRSSGRMQVGIEAGEREGNGEGMGSAW</sequence>
<dbReference type="RefSeq" id="XP_007410954.1">
    <property type="nucleotide sequence ID" value="XM_007410892.1"/>
</dbReference>
<dbReference type="Proteomes" id="UP000001072">
    <property type="component" value="Unassembled WGS sequence"/>
</dbReference>
<organism evidence="3">
    <name type="scientific">Melampsora larici-populina (strain 98AG31 / pathotype 3-4-7)</name>
    <name type="common">Poplar leaf rust fungus</name>
    <dbReference type="NCBI Taxonomy" id="747676"/>
    <lineage>
        <taxon>Eukaryota</taxon>
        <taxon>Fungi</taxon>
        <taxon>Dikarya</taxon>
        <taxon>Basidiomycota</taxon>
        <taxon>Pucciniomycotina</taxon>
        <taxon>Pucciniomycetes</taxon>
        <taxon>Pucciniales</taxon>
        <taxon>Melampsoraceae</taxon>
        <taxon>Melampsora</taxon>
    </lineage>
</organism>
<evidence type="ECO:0000313" key="2">
    <source>
        <dbReference type="EMBL" id="EGG05898.1"/>
    </source>
</evidence>
<dbReference type="AlphaFoldDB" id="F4RP76"/>
<dbReference type="GeneID" id="18934593"/>
<accession>F4RP76</accession>
<dbReference type="VEuPathDB" id="FungiDB:MELLADRAFT_87652"/>
<gene>
    <name evidence="2" type="ORF">MELLADRAFT_87652</name>
</gene>
<proteinExistence type="predicted"/>
<reference evidence="3" key="1">
    <citation type="journal article" date="2011" name="Proc. Natl. Acad. Sci. U.S.A.">
        <title>Obligate biotrophy features unraveled by the genomic analysis of rust fungi.</title>
        <authorList>
            <person name="Duplessis S."/>
            <person name="Cuomo C.A."/>
            <person name="Lin Y.-C."/>
            <person name="Aerts A."/>
            <person name="Tisserant E."/>
            <person name="Veneault-Fourrey C."/>
            <person name="Joly D.L."/>
            <person name="Hacquard S."/>
            <person name="Amselem J."/>
            <person name="Cantarel B.L."/>
            <person name="Chiu R."/>
            <person name="Coutinho P.M."/>
            <person name="Feau N."/>
            <person name="Field M."/>
            <person name="Frey P."/>
            <person name="Gelhaye E."/>
            <person name="Goldberg J."/>
            <person name="Grabherr M.G."/>
            <person name="Kodira C.D."/>
            <person name="Kohler A."/>
            <person name="Kuees U."/>
            <person name="Lindquist E.A."/>
            <person name="Lucas S.M."/>
            <person name="Mago R."/>
            <person name="Mauceli E."/>
            <person name="Morin E."/>
            <person name="Murat C."/>
            <person name="Pangilinan J.L."/>
            <person name="Park R."/>
            <person name="Pearson M."/>
            <person name="Quesneville H."/>
            <person name="Rouhier N."/>
            <person name="Sakthikumar S."/>
            <person name="Salamov A.A."/>
            <person name="Schmutz J."/>
            <person name="Selles B."/>
            <person name="Shapiro H."/>
            <person name="Tanguay P."/>
            <person name="Tuskan G.A."/>
            <person name="Henrissat B."/>
            <person name="Van de Peer Y."/>
            <person name="Rouze P."/>
            <person name="Ellis J.G."/>
            <person name="Dodds P.N."/>
            <person name="Schein J.E."/>
            <person name="Zhong S."/>
            <person name="Hamelin R.C."/>
            <person name="Grigoriev I.V."/>
            <person name="Szabo L.J."/>
            <person name="Martin F."/>
        </authorList>
    </citation>
    <scope>NUCLEOTIDE SEQUENCE [LARGE SCALE GENOMIC DNA]</scope>
    <source>
        <strain evidence="3">98AG31 / pathotype 3-4-7</strain>
    </source>
</reference>
<evidence type="ECO:0000313" key="3">
    <source>
        <dbReference type="Proteomes" id="UP000001072"/>
    </source>
</evidence>
<protein>
    <submittedName>
        <fullName evidence="2">Uncharacterized protein</fullName>
    </submittedName>
</protein>
<keyword evidence="3" id="KW-1185">Reference proteome</keyword>
<dbReference type="HOGENOM" id="CLU_2146413_0_0_1"/>
<evidence type="ECO:0000256" key="1">
    <source>
        <dbReference type="SAM" id="MobiDB-lite"/>
    </source>
</evidence>
<dbReference type="InParanoid" id="F4RP76"/>
<feature type="region of interest" description="Disordered" evidence="1">
    <location>
        <begin position="77"/>
        <end position="112"/>
    </location>
</feature>
<dbReference type="EMBL" id="GL883111">
    <property type="protein sequence ID" value="EGG05898.1"/>
    <property type="molecule type" value="Genomic_DNA"/>
</dbReference>